<evidence type="ECO:0000313" key="5">
    <source>
        <dbReference type="EMBL" id="QNH96591.1"/>
    </source>
</evidence>
<sequence length="318" mass="34046">MISSVSLSRRAAIKAVAVLTASSLILTGCARGGDDAASNNDAAGSERIASVGLGDADTLLALGIQPVLIAPWGAEGDVDASGVGPWAKDKLGDNKPATVYGTGTGFTAEILEKISASDPDKIIAVNAAVDAQAKKALNDIAPTTLKPEGTKDWQIPWQDQITQIADAVDKDDEGKQLINETQKTFDDFVAQHKELKGKKAAIVMPYDGKIGLYTSGDGRGQFIENLGFTIPKELEGNKGEFYRDIAPENYSDLNNVDYLFVLDYQGAAETLKKDPTFSKLDVVREGKVRWLEENVGNAMSMPNPLTIPWAVEKFAETI</sequence>
<keyword evidence="4" id="KW-0732">Signal</keyword>
<dbReference type="AlphaFoldDB" id="A0A7G7YQ21"/>
<name>A0A7G7YQ21_9CORY</name>
<dbReference type="InterPro" id="IPR002491">
    <property type="entry name" value="ABC_transptr_periplasmic_BD"/>
</dbReference>
<dbReference type="GO" id="GO:0030288">
    <property type="term" value="C:outer membrane-bounded periplasmic space"/>
    <property type="evidence" value="ECO:0007669"/>
    <property type="project" value="TreeGrafter"/>
</dbReference>
<dbReference type="Pfam" id="PF01497">
    <property type="entry name" value="Peripla_BP_2"/>
    <property type="match status" value="1"/>
</dbReference>
<dbReference type="EMBL" id="CP046883">
    <property type="protein sequence ID" value="QNH96591.1"/>
    <property type="molecule type" value="Genomic_DNA"/>
</dbReference>
<dbReference type="SUPFAM" id="SSF53807">
    <property type="entry name" value="Helical backbone' metal receptor"/>
    <property type="match status" value="1"/>
</dbReference>
<dbReference type="CDD" id="cd01146">
    <property type="entry name" value="FhuD"/>
    <property type="match status" value="1"/>
</dbReference>
<evidence type="ECO:0000256" key="1">
    <source>
        <dbReference type="ARBA" id="ARBA00004196"/>
    </source>
</evidence>
<proteinExistence type="inferred from homology"/>
<evidence type="ECO:0000256" key="2">
    <source>
        <dbReference type="ARBA" id="ARBA00008814"/>
    </source>
</evidence>
<protein>
    <submittedName>
        <fullName evidence="5">ABC transporter substrate-binding protein</fullName>
    </submittedName>
</protein>
<dbReference type="InterPro" id="IPR051313">
    <property type="entry name" value="Bact_iron-sidero_bind"/>
</dbReference>
<dbReference type="PROSITE" id="PS50983">
    <property type="entry name" value="FE_B12_PBP"/>
    <property type="match status" value="1"/>
</dbReference>
<comment type="similarity">
    <text evidence="2">Belongs to the bacterial solute-binding protein 8 family.</text>
</comment>
<evidence type="ECO:0000313" key="6">
    <source>
        <dbReference type="Proteomes" id="UP000515275"/>
    </source>
</evidence>
<dbReference type="GO" id="GO:1901678">
    <property type="term" value="P:iron coordination entity transport"/>
    <property type="evidence" value="ECO:0007669"/>
    <property type="project" value="UniProtKB-ARBA"/>
</dbReference>
<accession>A0A7G7YQ21</accession>
<dbReference type="PANTHER" id="PTHR30532:SF24">
    <property type="entry name" value="FERRIC ENTEROBACTIN-BINDING PERIPLASMIC PROTEIN FEPB"/>
    <property type="match status" value="1"/>
</dbReference>
<gene>
    <name evidence="5" type="ORF">GP473_07885</name>
</gene>
<keyword evidence="3" id="KW-0813">Transport</keyword>
<evidence type="ECO:0000256" key="3">
    <source>
        <dbReference type="ARBA" id="ARBA00022448"/>
    </source>
</evidence>
<evidence type="ECO:0000256" key="4">
    <source>
        <dbReference type="ARBA" id="ARBA00022729"/>
    </source>
</evidence>
<dbReference type="PANTHER" id="PTHR30532">
    <property type="entry name" value="IRON III DICITRATE-BINDING PERIPLASMIC PROTEIN"/>
    <property type="match status" value="1"/>
</dbReference>
<comment type="subcellular location">
    <subcellularLocation>
        <location evidence="1">Cell envelope</location>
    </subcellularLocation>
</comment>
<dbReference type="Gene3D" id="3.40.50.1980">
    <property type="entry name" value="Nitrogenase molybdenum iron protein domain"/>
    <property type="match status" value="2"/>
</dbReference>
<dbReference type="Proteomes" id="UP000515275">
    <property type="component" value="Chromosome"/>
</dbReference>
<dbReference type="RefSeq" id="WP_185770344.1">
    <property type="nucleotide sequence ID" value="NZ_CP046883.1"/>
</dbReference>
<dbReference type="KEGG" id="cans:GP473_07885"/>
<keyword evidence="6" id="KW-1185">Reference proteome</keyword>
<organism evidence="5 6">
    <name type="scientific">Corynebacterium anserum</name>
    <dbReference type="NCBI Taxonomy" id="2684406"/>
    <lineage>
        <taxon>Bacteria</taxon>
        <taxon>Bacillati</taxon>
        <taxon>Actinomycetota</taxon>
        <taxon>Actinomycetes</taxon>
        <taxon>Mycobacteriales</taxon>
        <taxon>Corynebacteriaceae</taxon>
        <taxon>Corynebacterium</taxon>
    </lineage>
</organism>
<reference evidence="5 6" key="1">
    <citation type="submission" date="2019-12" db="EMBL/GenBank/DDBJ databases">
        <title>Corynebacterium sp. nov., isolated from feces of the Anser Albifrons in China.</title>
        <authorList>
            <person name="Liu Q."/>
        </authorList>
    </citation>
    <scope>NUCLEOTIDE SEQUENCE [LARGE SCALE GENOMIC DNA]</scope>
    <source>
        <strain evidence="5 6">23H37-10</strain>
    </source>
</reference>